<dbReference type="EMBL" id="CAJOBC010065825">
    <property type="protein sequence ID" value="CAF4225865.1"/>
    <property type="molecule type" value="Genomic_DNA"/>
</dbReference>
<dbReference type="PANTHER" id="PTHR46270:SF2">
    <property type="entry name" value="TIR DOMAIN-CONTAINING PROTEIN"/>
    <property type="match status" value="1"/>
</dbReference>
<dbReference type="EMBL" id="CAJOBA010034114">
    <property type="protein sequence ID" value="CAF3978285.1"/>
    <property type="molecule type" value="Genomic_DNA"/>
</dbReference>
<proteinExistence type="predicted"/>
<dbReference type="Proteomes" id="UP000681722">
    <property type="component" value="Unassembled WGS sequence"/>
</dbReference>
<dbReference type="GO" id="GO:0007165">
    <property type="term" value="P:signal transduction"/>
    <property type="evidence" value="ECO:0007669"/>
    <property type="project" value="InterPro"/>
</dbReference>
<dbReference type="PANTHER" id="PTHR46270">
    <property type="entry name" value="ARMADILLO-TYPE FOLD-RELATED"/>
    <property type="match status" value="1"/>
</dbReference>
<dbReference type="OrthoDB" id="10047651at2759"/>
<comment type="caution">
    <text evidence="3">The sequence shown here is derived from an EMBL/GenBank/DDBJ whole genome shotgun (WGS) entry which is preliminary data.</text>
</comment>
<dbReference type="Proteomes" id="UP000682733">
    <property type="component" value="Unassembled WGS sequence"/>
</dbReference>
<evidence type="ECO:0000313" key="2">
    <source>
        <dbReference type="EMBL" id="CAF1166748.1"/>
    </source>
</evidence>
<sequence length="286" mass="32728">MTVALLATTEQIKQDSRRVNSVLDQLLAMTSEAADDENFRSQDCHISELLVVFAKLFVDDNVVEYILKHSQVELKLPTIIFFCDLLVRFRDALLSNDPLKQLTCTAAFNIVWSISLHEQYKLKLKEHPKLVQTIKSLGQDENVDSSLVQQYVPKHMSNVKQAADGILCNLGLADKVLLEETLVESNDKPSLMISYSHHNKDFCQKLLKHLSQFDVWIDFNECKAGDLWEKIAIGMRKANVILCLISDKYCESRSCRQEITHAIDHLQKPIVPIYIEHHKAPDWLGK</sequence>
<accession>A0A815HK55</accession>
<dbReference type="EMBL" id="CAJNOQ010015036">
    <property type="protein sequence ID" value="CAF1353676.1"/>
    <property type="molecule type" value="Genomic_DNA"/>
</dbReference>
<dbReference type="PROSITE" id="PS50104">
    <property type="entry name" value="TIR"/>
    <property type="match status" value="1"/>
</dbReference>
<name>A0A815HK55_9BILA</name>
<keyword evidence="6" id="KW-1185">Reference proteome</keyword>
<feature type="domain" description="TIR" evidence="1">
    <location>
        <begin position="187"/>
        <end position="286"/>
    </location>
</feature>
<evidence type="ECO:0000313" key="3">
    <source>
        <dbReference type="EMBL" id="CAF1353676.1"/>
    </source>
</evidence>
<evidence type="ECO:0000313" key="5">
    <source>
        <dbReference type="EMBL" id="CAF4225865.1"/>
    </source>
</evidence>
<evidence type="ECO:0000259" key="1">
    <source>
        <dbReference type="PROSITE" id="PS50104"/>
    </source>
</evidence>
<dbReference type="Proteomes" id="UP000663829">
    <property type="component" value="Unassembled WGS sequence"/>
</dbReference>
<dbReference type="InterPro" id="IPR000157">
    <property type="entry name" value="TIR_dom"/>
</dbReference>
<protein>
    <recommendedName>
        <fullName evidence="1">TIR domain-containing protein</fullName>
    </recommendedName>
</protein>
<reference evidence="3" key="1">
    <citation type="submission" date="2021-02" db="EMBL/GenBank/DDBJ databases">
        <authorList>
            <person name="Nowell W R."/>
        </authorList>
    </citation>
    <scope>NUCLEOTIDE SEQUENCE</scope>
</reference>
<dbReference type="Proteomes" id="UP000677228">
    <property type="component" value="Unassembled WGS sequence"/>
</dbReference>
<dbReference type="Gene3D" id="3.40.50.10140">
    <property type="entry name" value="Toll/interleukin-1 receptor homology (TIR) domain"/>
    <property type="match status" value="1"/>
</dbReference>
<evidence type="ECO:0000313" key="4">
    <source>
        <dbReference type="EMBL" id="CAF3978285.1"/>
    </source>
</evidence>
<organism evidence="3 6">
    <name type="scientific">Didymodactylos carnosus</name>
    <dbReference type="NCBI Taxonomy" id="1234261"/>
    <lineage>
        <taxon>Eukaryota</taxon>
        <taxon>Metazoa</taxon>
        <taxon>Spiralia</taxon>
        <taxon>Gnathifera</taxon>
        <taxon>Rotifera</taxon>
        <taxon>Eurotatoria</taxon>
        <taxon>Bdelloidea</taxon>
        <taxon>Philodinida</taxon>
        <taxon>Philodinidae</taxon>
        <taxon>Didymodactylos</taxon>
    </lineage>
</organism>
<gene>
    <name evidence="3" type="ORF">GPM918_LOCUS31039</name>
    <name evidence="2" type="ORF">OVA965_LOCUS22365</name>
    <name evidence="5" type="ORF">SRO942_LOCUS31671</name>
    <name evidence="4" type="ORF">TMI583_LOCUS23080</name>
</gene>
<evidence type="ECO:0000313" key="6">
    <source>
        <dbReference type="Proteomes" id="UP000663829"/>
    </source>
</evidence>
<dbReference type="InterPro" id="IPR035897">
    <property type="entry name" value="Toll_tir_struct_dom_sf"/>
</dbReference>
<dbReference type="SUPFAM" id="SSF52200">
    <property type="entry name" value="Toll/Interleukin receptor TIR domain"/>
    <property type="match status" value="1"/>
</dbReference>
<dbReference type="Pfam" id="PF13676">
    <property type="entry name" value="TIR_2"/>
    <property type="match status" value="1"/>
</dbReference>
<dbReference type="EMBL" id="CAJNOK010012589">
    <property type="protein sequence ID" value="CAF1166748.1"/>
    <property type="molecule type" value="Genomic_DNA"/>
</dbReference>
<dbReference type="AlphaFoldDB" id="A0A815HK55"/>